<evidence type="ECO:0000313" key="1">
    <source>
        <dbReference type="EMBL" id="KAJ3489760.1"/>
    </source>
</evidence>
<dbReference type="AlphaFoldDB" id="A0AAD5V9J8"/>
<gene>
    <name evidence="1" type="ORF">NLI96_g1915</name>
</gene>
<sequence>MRRVSKFYYHLSQNTAIWKRLLKTINYPLPPVPPTSRHSFARLSGLEVERLITRPLSLELAWDASIPDCYDEWHFDAQYHVKSMVFLPGGQYVVASVSDLSDRDHSVVLWMLDQAGAPVVPLAKTSVSTRAHHLQARYMTVGGRNGIAISFVCRNFKHTSPTNARESRFGPATMDEIGGSPYIAIIRHPNTIIFKNLDGGAISRLTPSPADPGVAQRPHEIMAMRMLPNQNQILTVRRVARRSYVPDEYDFFSLEIFDIPVNLSDVPLDVTSGPVERVFLVEDILKEVNITDHYIPASNDESLNKHVFGTDTRPPRPISIIARCTNHKSENGLFRVTIYPEEVHYDPTIPPPPADVGSRPPSPFDPERGAWYKYSLQTCSPIRFIGAPVDVVYRALPGSYRSIIYTIPSDRCDLMDTTPVVSLKRYWDDECLERPSPEQLSDEAYCSAPRRPLRTIGLDREYKGNMGAIAWDETIGRLCMVTEKSSSVLVLDFAKAPREGEGLFFSIRLLECSMSSGYADPFGRRLPLRLPLQPGLMNDEQDDNGVHVPINYWHVMADVQEQILVDED</sequence>
<keyword evidence="2" id="KW-1185">Reference proteome</keyword>
<evidence type="ECO:0000313" key="2">
    <source>
        <dbReference type="Proteomes" id="UP001212997"/>
    </source>
</evidence>
<organism evidence="1 2">
    <name type="scientific">Meripilus lineatus</name>
    <dbReference type="NCBI Taxonomy" id="2056292"/>
    <lineage>
        <taxon>Eukaryota</taxon>
        <taxon>Fungi</taxon>
        <taxon>Dikarya</taxon>
        <taxon>Basidiomycota</taxon>
        <taxon>Agaricomycotina</taxon>
        <taxon>Agaricomycetes</taxon>
        <taxon>Polyporales</taxon>
        <taxon>Meripilaceae</taxon>
        <taxon>Meripilus</taxon>
    </lineage>
</organism>
<dbReference type="Proteomes" id="UP001212997">
    <property type="component" value="Unassembled WGS sequence"/>
</dbReference>
<name>A0AAD5V9J8_9APHY</name>
<evidence type="ECO:0008006" key="3">
    <source>
        <dbReference type="Google" id="ProtNLM"/>
    </source>
</evidence>
<accession>A0AAD5V9J8</accession>
<dbReference type="EMBL" id="JANAWD010000039">
    <property type="protein sequence ID" value="KAJ3489760.1"/>
    <property type="molecule type" value="Genomic_DNA"/>
</dbReference>
<reference evidence="1" key="1">
    <citation type="submission" date="2022-07" db="EMBL/GenBank/DDBJ databases">
        <title>Genome Sequence of Physisporinus lineatus.</title>
        <authorList>
            <person name="Buettner E."/>
        </authorList>
    </citation>
    <scope>NUCLEOTIDE SEQUENCE</scope>
    <source>
        <strain evidence="1">VT162</strain>
    </source>
</reference>
<protein>
    <recommendedName>
        <fullName evidence="3">F-box domain-containing protein</fullName>
    </recommendedName>
</protein>
<comment type="caution">
    <text evidence="1">The sequence shown here is derived from an EMBL/GenBank/DDBJ whole genome shotgun (WGS) entry which is preliminary data.</text>
</comment>
<proteinExistence type="predicted"/>